<keyword evidence="3" id="KW-1185">Reference proteome</keyword>
<dbReference type="RefSeq" id="WP_180047388.1">
    <property type="nucleotide sequence ID" value="NZ_CP048659.1"/>
</dbReference>
<proteinExistence type="predicted"/>
<keyword evidence="1" id="KW-1133">Transmembrane helix</keyword>
<dbReference type="AlphaFoldDB" id="A0A7S6VX09"/>
<dbReference type="EMBL" id="CP048659">
    <property type="protein sequence ID" value="QOW46469.1"/>
    <property type="molecule type" value="Genomic_DNA"/>
</dbReference>
<evidence type="ECO:0000313" key="3">
    <source>
        <dbReference type="Proteomes" id="UP000593966"/>
    </source>
</evidence>
<gene>
    <name evidence="2" type="ORF">G0028_11510</name>
</gene>
<evidence type="ECO:0000313" key="2">
    <source>
        <dbReference type="EMBL" id="QOW46469.1"/>
    </source>
</evidence>
<evidence type="ECO:0000256" key="1">
    <source>
        <dbReference type="SAM" id="Phobius"/>
    </source>
</evidence>
<dbReference type="Proteomes" id="UP000593966">
    <property type="component" value="Chromosome"/>
</dbReference>
<name>A0A7S6VX09_9GAMM</name>
<accession>A0A7S6VX09</accession>
<dbReference type="PROSITE" id="PS51257">
    <property type="entry name" value="PROKAR_LIPOPROTEIN"/>
    <property type="match status" value="1"/>
</dbReference>
<reference evidence="2 3" key="1">
    <citation type="submission" date="2020-02" db="EMBL/GenBank/DDBJ databases">
        <title>Tigecycline-resistant Acinetobacter species from pigs and migratory birds.</title>
        <authorList>
            <person name="Chen C."/>
            <person name="Sun J."/>
            <person name="Liao X.-P."/>
            <person name="Liu Y.-H."/>
        </authorList>
    </citation>
    <scope>NUCLEOTIDE SEQUENCE [LARGE SCALE GENOMIC DNA]</scope>
    <source>
        <strain evidence="2 3">YH12207_T</strain>
    </source>
</reference>
<keyword evidence="1" id="KW-0472">Membrane</keyword>
<sequence>MNIKMIFIVLNTQLITACLFSNDASITRDTAFLWVFGSIIVDLVVFGLWVKFARKSNSIPKAILEAERRG</sequence>
<protein>
    <submittedName>
        <fullName evidence="2">Uncharacterized protein</fullName>
    </submittedName>
</protein>
<feature type="transmembrane region" description="Helical" evidence="1">
    <location>
        <begin position="31"/>
        <end position="50"/>
    </location>
</feature>
<keyword evidence="1" id="KW-0812">Transmembrane</keyword>
<organism evidence="2 3">
    <name type="scientific">Acinetobacter piscicola</name>
    <dbReference type="NCBI Taxonomy" id="2006115"/>
    <lineage>
        <taxon>Bacteria</taxon>
        <taxon>Pseudomonadati</taxon>
        <taxon>Pseudomonadota</taxon>
        <taxon>Gammaproteobacteria</taxon>
        <taxon>Moraxellales</taxon>
        <taxon>Moraxellaceae</taxon>
        <taxon>Acinetobacter</taxon>
    </lineage>
</organism>